<organism evidence="5 6">
    <name type="scientific">Actinacidiphila yanglinensis</name>
    <dbReference type="NCBI Taxonomy" id="310779"/>
    <lineage>
        <taxon>Bacteria</taxon>
        <taxon>Bacillati</taxon>
        <taxon>Actinomycetota</taxon>
        <taxon>Actinomycetes</taxon>
        <taxon>Kitasatosporales</taxon>
        <taxon>Streptomycetaceae</taxon>
        <taxon>Actinacidiphila</taxon>
    </lineage>
</organism>
<dbReference type="EMBL" id="FNVU01000001">
    <property type="protein sequence ID" value="SEF62182.1"/>
    <property type="molecule type" value="Genomic_DNA"/>
</dbReference>
<dbReference type="PROSITE" id="PS00211">
    <property type="entry name" value="ABC_TRANSPORTER_1"/>
    <property type="match status" value="1"/>
</dbReference>
<dbReference type="GO" id="GO:0022857">
    <property type="term" value="F:transmembrane transporter activity"/>
    <property type="evidence" value="ECO:0007669"/>
    <property type="project" value="UniProtKB-ARBA"/>
</dbReference>
<evidence type="ECO:0000259" key="4">
    <source>
        <dbReference type="PROSITE" id="PS50893"/>
    </source>
</evidence>
<dbReference type="InterPro" id="IPR017871">
    <property type="entry name" value="ABC_transporter-like_CS"/>
</dbReference>
<dbReference type="GO" id="GO:0005886">
    <property type="term" value="C:plasma membrane"/>
    <property type="evidence" value="ECO:0007669"/>
    <property type="project" value="TreeGrafter"/>
</dbReference>
<keyword evidence="6" id="KW-1185">Reference proteome</keyword>
<dbReference type="PROSITE" id="PS50893">
    <property type="entry name" value="ABC_TRANSPORTER_2"/>
    <property type="match status" value="1"/>
</dbReference>
<dbReference type="InterPro" id="IPR003439">
    <property type="entry name" value="ABC_transporter-like_ATP-bd"/>
</dbReference>
<dbReference type="FunFam" id="3.40.50.300:FF:000032">
    <property type="entry name" value="Export ABC transporter ATP-binding protein"/>
    <property type="match status" value="1"/>
</dbReference>
<dbReference type="InterPro" id="IPR027417">
    <property type="entry name" value="P-loop_NTPase"/>
</dbReference>
<dbReference type="Proteomes" id="UP000236754">
    <property type="component" value="Unassembled WGS sequence"/>
</dbReference>
<protein>
    <submittedName>
        <fullName evidence="5">Putative ABC transport system ATP-binding protein</fullName>
    </submittedName>
</protein>
<evidence type="ECO:0000256" key="2">
    <source>
        <dbReference type="ARBA" id="ARBA00022741"/>
    </source>
</evidence>
<dbReference type="Gene3D" id="3.40.50.300">
    <property type="entry name" value="P-loop containing nucleotide triphosphate hydrolases"/>
    <property type="match status" value="1"/>
</dbReference>
<accession>A0A1H5TH42</accession>
<dbReference type="Pfam" id="PF00005">
    <property type="entry name" value="ABC_tran"/>
    <property type="match status" value="1"/>
</dbReference>
<sequence>MTPSAPSITTPLIDIREVRKEYDDGPPALVDLSLTVAAGEALAVLGPSGSGKSTLLNLIAGLDRPTGGTVTVDGVRVDRLGETASARYRRERIGMVFQFFNLLDDLTVTDNVLLPAQLVGAGRLQARARAAELLEHLGIARHAQAYPGRLSGGERQRVAVARALMNRPALLLADEPTGALDTASGAEVRELINELNDEGQTILLVTHDLALAGACATRTVELVDGRIARDTPGTRRTRGGSAVAR</sequence>
<dbReference type="SUPFAM" id="SSF52540">
    <property type="entry name" value="P-loop containing nucleoside triphosphate hydrolases"/>
    <property type="match status" value="1"/>
</dbReference>
<evidence type="ECO:0000256" key="1">
    <source>
        <dbReference type="ARBA" id="ARBA00022448"/>
    </source>
</evidence>
<feature type="domain" description="ABC transporter" evidence="4">
    <location>
        <begin position="13"/>
        <end position="241"/>
    </location>
</feature>
<dbReference type="PANTHER" id="PTHR24220:SF659">
    <property type="entry name" value="TRANSPORTER, PUTATIVE-RELATED"/>
    <property type="match status" value="1"/>
</dbReference>
<reference evidence="5 6" key="1">
    <citation type="submission" date="2016-10" db="EMBL/GenBank/DDBJ databases">
        <authorList>
            <person name="de Groot N.N."/>
        </authorList>
    </citation>
    <scope>NUCLEOTIDE SEQUENCE [LARGE SCALE GENOMIC DNA]</scope>
    <source>
        <strain evidence="5 6">CGMCC 4.2023</strain>
    </source>
</reference>
<gene>
    <name evidence="5" type="ORF">SAMN05216223_101526</name>
</gene>
<keyword evidence="2" id="KW-0547">Nucleotide-binding</keyword>
<keyword evidence="3 5" id="KW-0067">ATP-binding</keyword>
<dbReference type="GO" id="GO:0016887">
    <property type="term" value="F:ATP hydrolysis activity"/>
    <property type="evidence" value="ECO:0007669"/>
    <property type="project" value="InterPro"/>
</dbReference>
<evidence type="ECO:0000313" key="6">
    <source>
        <dbReference type="Proteomes" id="UP000236754"/>
    </source>
</evidence>
<dbReference type="GO" id="GO:0005524">
    <property type="term" value="F:ATP binding"/>
    <property type="evidence" value="ECO:0007669"/>
    <property type="project" value="UniProtKB-KW"/>
</dbReference>
<dbReference type="PANTHER" id="PTHR24220">
    <property type="entry name" value="IMPORT ATP-BINDING PROTEIN"/>
    <property type="match status" value="1"/>
</dbReference>
<keyword evidence="1" id="KW-0813">Transport</keyword>
<dbReference type="GO" id="GO:0098796">
    <property type="term" value="C:membrane protein complex"/>
    <property type="evidence" value="ECO:0007669"/>
    <property type="project" value="UniProtKB-ARBA"/>
</dbReference>
<dbReference type="SMART" id="SM00382">
    <property type="entry name" value="AAA"/>
    <property type="match status" value="1"/>
</dbReference>
<dbReference type="CDD" id="cd03255">
    <property type="entry name" value="ABC_MJ0796_LolCDE_FtsE"/>
    <property type="match status" value="1"/>
</dbReference>
<name>A0A1H5TH42_9ACTN</name>
<proteinExistence type="predicted"/>
<dbReference type="InterPro" id="IPR003593">
    <property type="entry name" value="AAA+_ATPase"/>
</dbReference>
<dbReference type="AlphaFoldDB" id="A0A1H5TH42"/>
<evidence type="ECO:0000256" key="3">
    <source>
        <dbReference type="ARBA" id="ARBA00022840"/>
    </source>
</evidence>
<dbReference type="InterPro" id="IPR015854">
    <property type="entry name" value="ABC_transpr_LolD-like"/>
</dbReference>
<evidence type="ECO:0000313" key="5">
    <source>
        <dbReference type="EMBL" id="SEF62182.1"/>
    </source>
</evidence>
<dbReference type="InterPro" id="IPR017911">
    <property type="entry name" value="MacB-like_ATP-bd"/>
</dbReference>